<comment type="caution">
    <text evidence="2">The sequence shown here is derived from an EMBL/GenBank/DDBJ whole genome shotgun (WGS) entry which is preliminary data.</text>
</comment>
<reference evidence="2" key="1">
    <citation type="submission" date="2021-03" db="EMBL/GenBank/DDBJ databases">
        <authorList>
            <person name="Bekaert M."/>
        </authorList>
    </citation>
    <scope>NUCLEOTIDE SEQUENCE</scope>
</reference>
<name>A0A8S3TTF0_MYTED</name>
<evidence type="ECO:0000256" key="1">
    <source>
        <dbReference type="SAM" id="MobiDB-lite"/>
    </source>
</evidence>
<gene>
    <name evidence="2" type="ORF">MEDL_46345</name>
</gene>
<dbReference type="OrthoDB" id="5791190at2759"/>
<feature type="compositionally biased region" description="Polar residues" evidence="1">
    <location>
        <begin position="106"/>
        <end position="125"/>
    </location>
</feature>
<dbReference type="Proteomes" id="UP000683360">
    <property type="component" value="Unassembled WGS sequence"/>
</dbReference>
<keyword evidence="3" id="KW-1185">Reference proteome</keyword>
<proteinExistence type="predicted"/>
<evidence type="ECO:0000313" key="2">
    <source>
        <dbReference type="EMBL" id="CAG2233712.1"/>
    </source>
</evidence>
<dbReference type="AlphaFoldDB" id="A0A8S3TTF0"/>
<evidence type="ECO:0000313" key="3">
    <source>
        <dbReference type="Proteomes" id="UP000683360"/>
    </source>
</evidence>
<accession>A0A8S3TTF0</accession>
<feature type="region of interest" description="Disordered" evidence="1">
    <location>
        <begin position="88"/>
        <end position="133"/>
    </location>
</feature>
<protein>
    <submittedName>
        <fullName evidence="2">Uncharacterized protein</fullName>
    </submittedName>
</protein>
<dbReference type="EMBL" id="CAJPWZ010002216">
    <property type="protein sequence ID" value="CAG2233712.1"/>
    <property type="molecule type" value="Genomic_DNA"/>
</dbReference>
<organism evidence="2 3">
    <name type="scientific">Mytilus edulis</name>
    <name type="common">Blue mussel</name>
    <dbReference type="NCBI Taxonomy" id="6550"/>
    <lineage>
        <taxon>Eukaryota</taxon>
        <taxon>Metazoa</taxon>
        <taxon>Spiralia</taxon>
        <taxon>Lophotrochozoa</taxon>
        <taxon>Mollusca</taxon>
        <taxon>Bivalvia</taxon>
        <taxon>Autobranchia</taxon>
        <taxon>Pteriomorphia</taxon>
        <taxon>Mytilida</taxon>
        <taxon>Mytiloidea</taxon>
        <taxon>Mytilidae</taxon>
        <taxon>Mytilinae</taxon>
        <taxon>Mytilus</taxon>
    </lineage>
</organism>
<sequence>MLLHKDSSYETYYAFFSHRLELIIPEELVLVFDSDDEKAMPKATRDTFPSATRLLRTKNVKDSIKYNMQNWSRMQDITRIMTKYGDSKRKKKMITRQGTKKENNNDGKFSVSNVPDSEQSVSSQEIQKDAIAKDTNPSQKLQLVRLIVENDKVTSVQQKTFMVKGNQGSVHAVILLPKETCQWPPTAQCYHMSAKISIGDDSENKPRIVNLRMLSKRNSKRNDKKSGRKKTRKILNFLEDTKEMNIISQSV</sequence>